<feature type="non-terminal residue" evidence="1">
    <location>
        <position position="183"/>
    </location>
</feature>
<reference evidence="1" key="1">
    <citation type="submission" date="2021-06" db="EMBL/GenBank/DDBJ databases">
        <authorList>
            <person name="Kallberg Y."/>
            <person name="Tangrot J."/>
            <person name="Rosling A."/>
        </authorList>
    </citation>
    <scope>NUCLEOTIDE SEQUENCE</scope>
    <source>
        <strain evidence="1">FL966</strain>
    </source>
</reference>
<dbReference type="OrthoDB" id="2436443at2759"/>
<dbReference type="Proteomes" id="UP000789759">
    <property type="component" value="Unassembled WGS sequence"/>
</dbReference>
<comment type="caution">
    <text evidence="1">The sequence shown here is derived from an EMBL/GenBank/DDBJ whole genome shotgun (WGS) entry which is preliminary data.</text>
</comment>
<proteinExistence type="predicted"/>
<gene>
    <name evidence="1" type="ORF">CPELLU_LOCUS3746</name>
</gene>
<dbReference type="AlphaFoldDB" id="A0A9N9AFX0"/>
<evidence type="ECO:0000313" key="2">
    <source>
        <dbReference type="Proteomes" id="UP000789759"/>
    </source>
</evidence>
<protein>
    <submittedName>
        <fullName evidence="1">23859_t:CDS:1</fullName>
    </submittedName>
</protein>
<evidence type="ECO:0000313" key="1">
    <source>
        <dbReference type="EMBL" id="CAG8528831.1"/>
    </source>
</evidence>
<keyword evidence="2" id="KW-1185">Reference proteome</keyword>
<dbReference type="EMBL" id="CAJVQA010001861">
    <property type="protein sequence ID" value="CAG8528831.1"/>
    <property type="molecule type" value="Genomic_DNA"/>
</dbReference>
<name>A0A9N9AFX0_9GLOM</name>
<accession>A0A9N9AFX0</accession>
<sequence length="183" mass="20935">MLACNATGNEKLKPLVIGFSISTLKDLDQIFQIQNHQVLLLVDNAASHFHDQSNINNSYKLDKSNSDSNKISDNDLAFKMPTNKTEILLLVLHEEIEVTINNLNNSCIITENKLEDSKIVKIVLDKENQHKNGDSDDSDEEEPEILILESLMSLNKFVYFFEQQTDTDFKAKDLKIFQKYLTL</sequence>
<organism evidence="1 2">
    <name type="scientific">Cetraspora pellucida</name>
    <dbReference type="NCBI Taxonomy" id="1433469"/>
    <lineage>
        <taxon>Eukaryota</taxon>
        <taxon>Fungi</taxon>
        <taxon>Fungi incertae sedis</taxon>
        <taxon>Mucoromycota</taxon>
        <taxon>Glomeromycotina</taxon>
        <taxon>Glomeromycetes</taxon>
        <taxon>Diversisporales</taxon>
        <taxon>Gigasporaceae</taxon>
        <taxon>Cetraspora</taxon>
    </lineage>
</organism>